<feature type="region of interest" description="Disordered" evidence="1">
    <location>
        <begin position="21"/>
        <end position="61"/>
    </location>
</feature>
<evidence type="ECO:0000313" key="3">
    <source>
        <dbReference type="Proteomes" id="UP001153269"/>
    </source>
</evidence>
<proteinExistence type="predicted"/>
<evidence type="ECO:0000313" key="2">
    <source>
        <dbReference type="EMBL" id="CAB1453322.1"/>
    </source>
</evidence>
<gene>
    <name evidence="2" type="ORF">PLEPLA_LOCUS41074</name>
</gene>
<feature type="compositionally biased region" description="Basic residues" evidence="1">
    <location>
        <begin position="21"/>
        <end position="30"/>
    </location>
</feature>
<keyword evidence="3" id="KW-1185">Reference proteome</keyword>
<name>A0A9N7VI99_PLEPL</name>
<protein>
    <submittedName>
        <fullName evidence="2">Uncharacterized protein</fullName>
    </submittedName>
</protein>
<accession>A0A9N7VI99</accession>
<dbReference type="AlphaFoldDB" id="A0A9N7VI99"/>
<sequence length="154" mass="18281">MLGQNHPVKHRYQCNVNWGQRHRERHRERHRDRERERQRDTERERDREIQRHREREGTHQQKFPQLWEAALIIVQLHFSWISLLHVNTLSSGAAATTRDLCKVQPQDSGASAGGRDRERLSVSARPQLTCPRRAVPELHTCCVQEQRGVPREHK</sequence>
<dbReference type="Proteomes" id="UP001153269">
    <property type="component" value="Unassembled WGS sequence"/>
</dbReference>
<reference evidence="2" key="1">
    <citation type="submission" date="2020-03" db="EMBL/GenBank/DDBJ databases">
        <authorList>
            <person name="Weist P."/>
        </authorList>
    </citation>
    <scope>NUCLEOTIDE SEQUENCE</scope>
</reference>
<organism evidence="2 3">
    <name type="scientific">Pleuronectes platessa</name>
    <name type="common">European plaice</name>
    <dbReference type="NCBI Taxonomy" id="8262"/>
    <lineage>
        <taxon>Eukaryota</taxon>
        <taxon>Metazoa</taxon>
        <taxon>Chordata</taxon>
        <taxon>Craniata</taxon>
        <taxon>Vertebrata</taxon>
        <taxon>Euteleostomi</taxon>
        <taxon>Actinopterygii</taxon>
        <taxon>Neopterygii</taxon>
        <taxon>Teleostei</taxon>
        <taxon>Neoteleostei</taxon>
        <taxon>Acanthomorphata</taxon>
        <taxon>Carangaria</taxon>
        <taxon>Pleuronectiformes</taxon>
        <taxon>Pleuronectoidei</taxon>
        <taxon>Pleuronectidae</taxon>
        <taxon>Pleuronectes</taxon>
    </lineage>
</organism>
<evidence type="ECO:0000256" key="1">
    <source>
        <dbReference type="SAM" id="MobiDB-lite"/>
    </source>
</evidence>
<dbReference type="EMBL" id="CADEAL010004164">
    <property type="protein sequence ID" value="CAB1453322.1"/>
    <property type="molecule type" value="Genomic_DNA"/>
</dbReference>
<comment type="caution">
    <text evidence="2">The sequence shown here is derived from an EMBL/GenBank/DDBJ whole genome shotgun (WGS) entry which is preliminary data.</text>
</comment>
<feature type="compositionally biased region" description="Basic and acidic residues" evidence="1">
    <location>
        <begin position="31"/>
        <end position="59"/>
    </location>
</feature>
<feature type="region of interest" description="Disordered" evidence="1">
    <location>
        <begin position="104"/>
        <end position="127"/>
    </location>
</feature>